<evidence type="ECO:0000256" key="2">
    <source>
        <dbReference type="ARBA" id="ARBA00022723"/>
    </source>
</evidence>
<evidence type="ECO:0008006" key="10">
    <source>
        <dbReference type="Google" id="ProtNLM"/>
    </source>
</evidence>
<keyword evidence="9" id="KW-1185">Reference proteome</keyword>
<evidence type="ECO:0000256" key="4">
    <source>
        <dbReference type="ARBA" id="ARBA00022840"/>
    </source>
</evidence>
<dbReference type="InterPro" id="IPR019591">
    <property type="entry name" value="Mrp/NBP35_ATP-bd"/>
</dbReference>
<dbReference type="Proteomes" id="UP001159042">
    <property type="component" value="Unassembled WGS sequence"/>
</dbReference>
<evidence type="ECO:0000256" key="3">
    <source>
        <dbReference type="ARBA" id="ARBA00022741"/>
    </source>
</evidence>
<dbReference type="GO" id="GO:0032981">
    <property type="term" value="P:mitochondrial respiratory chain complex I assembly"/>
    <property type="evidence" value="ECO:0007669"/>
    <property type="project" value="TreeGrafter"/>
</dbReference>
<protein>
    <recommendedName>
        <fullName evidence="10">Iron-sulfur protein NUBPL</fullName>
    </recommendedName>
</protein>
<evidence type="ECO:0000313" key="9">
    <source>
        <dbReference type="Proteomes" id="UP001159042"/>
    </source>
</evidence>
<keyword evidence="4" id="KW-0067">ATP-binding</keyword>
<dbReference type="SUPFAM" id="SSF52540">
    <property type="entry name" value="P-loop containing nucleoside triphosphate hydrolases"/>
    <property type="match status" value="1"/>
</dbReference>
<keyword evidence="5" id="KW-0408">Iron</keyword>
<dbReference type="GO" id="GO:0046872">
    <property type="term" value="F:metal ion binding"/>
    <property type="evidence" value="ECO:0007669"/>
    <property type="project" value="UniProtKB-KW"/>
</dbReference>
<evidence type="ECO:0000256" key="5">
    <source>
        <dbReference type="ARBA" id="ARBA00023004"/>
    </source>
</evidence>
<evidence type="ECO:0000256" key="1">
    <source>
        <dbReference type="ARBA" id="ARBA00022485"/>
    </source>
</evidence>
<dbReference type="PANTHER" id="PTHR42961:SF2">
    <property type="entry name" value="IRON-SULFUR PROTEIN NUBPL"/>
    <property type="match status" value="1"/>
</dbReference>
<dbReference type="GO" id="GO:0140663">
    <property type="term" value="F:ATP-dependent FeS chaperone activity"/>
    <property type="evidence" value="ECO:0007669"/>
    <property type="project" value="InterPro"/>
</dbReference>
<reference evidence="8 9" key="1">
    <citation type="journal article" date="2023" name="Insect Mol. Biol.">
        <title>Genome sequencing provides insights into the evolution of gene families encoding plant cell wall-degrading enzymes in longhorned beetles.</title>
        <authorList>
            <person name="Shin N.R."/>
            <person name="Okamura Y."/>
            <person name="Kirsch R."/>
            <person name="Pauchet Y."/>
        </authorList>
    </citation>
    <scope>NUCLEOTIDE SEQUENCE [LARGE SCALE GENOMIC DNA]</scope>
    <source>
        <strain evidence="8">EAD_L_NR</strain>
    </source>
</reference>
<keyword evidence="1" id="KW-0004">4Fe-4S</keyword>
<dbReference type="EMBL" id="JANEYG010000010">
    <property type="protein sequence ID" value="KAJ8921437.1"/>
    <property type="molecule type" value="Genomic_DNA"/>
</dbReference>
<organism evidence="8 9">
    <name type="scientific">Exocentrus adspersus</name>
    <dbReference type="NCBI Taxonomy" id="1586481"/>
    <lineage>
        <taxon>Eukaryota</taxon>
        <taxon>Metazoa</taxon>
        <taxon>Ecdysozoa</taxon>
        <taxon>Arthropoda</taxon>
        <taxon>Hexapoda</taxon>
        <taxon>Insecta</taxon>
        <taxon>Pterygota</taxon>
        <taxon>Neoptera</taxon>
        <taxon>Endopterygota</taxon>
        <taxon>Coleoptera</taxon>
        <taxon>Polyphaga</taxon>
        <taxon>Cucujiformia</taxon>
        <taxon>Chrysomeloidea</taxon>
        <taxon>Cerambycidae</taxon>
        <taxon>Lamiinae</taxon>
        <taxon>Acanthocinini</taxon>
        <taxon>Exocentrus</taxon>
    </lineage>
</organism>
<dbReference type="CDD" id="cd02037">
    <property type="entry name" value="Mrp_NBP35"/>
    <property type="match status" value="1"/>
</dbReference>
<evidence type="ECO:0000256" key="6">
    <source>
        <dbReference type="ARBA" id="ARBA00023014"/>
    </source>
</evidence>
<proteinExistence type="inferred from homology"/>
<dbReference type="GO" id="GO:0051539">
    <property type="term" value="F:4 iron, 4 sulfur cluster binding"/>
    <property type="evidence" value="ECO:0007669"/>
    <property type="project" value="UniProtKB-KW"/>
</dbReference>
<accession>A0AAV8W4B7</accession>
<dbReference type="PANTHER" id="PTHR42961">
    <property type="entry name" value="IRON-SULFUR PROTEIN NUBPL"/>
    <property type="match status" value="1"/>
</dbReference>
<comment type="caution">
    <text evidence="8">The sequence shown here is derived from an EMBL/GenBank/DDBJ whole genome shotgun (WGS) entry which is preliminary data.</text>
</comment>
<dbReference type="HAMAP" id="MF_02040">
    <property type="entry name" value="Mrp_NBP35"/>
    <property type="match status" value="1"/>
</dbReference>
<keyword evidence="2" id="KW-0479">Metal-binding</keyword>
<name>A0AAV8W4B7_9CUCU</name>
<dbReference type="InterPro" id="IPR027417">
    <property type="entry name" value="P-loop_NTPase"/>
</dbReference>
<gene>
    <name evidence="8" type="ORF">NQ315_003055</name>
</gene>
<dbReference type="Pfam" id="PF10609">
    <property type="entry name" value="ParA"/>
    <property type="match status" value="1"/>
</dbReference>
<sequence>MLNILKRFPGSIFKPFLGSYPSYNLQITSCFSTDLKKADLEKRRKEMMSKGLPKQKPIKGVKHIILVCSGKGGVGKSTASVNLATVLKIINPKKEVGLLDTDVFGPSIPLMMNLHEEPFLTKDNLMEPLVNYGVKWYVMSMGFLVAKDAPVIWRGLMVMQALERLMRQVDWGEIEYLIVDTPPGTGDTHLSLVQNLPISGVVLVTTPQSAALQVTKRGAMMFKKLKVPLIGIVENMSSVKCTSCSADIKIFGEGTKGLAKELDCDILGSFPLSQEISHTSDKGIPVVVENRESCNSQLYRKVAESVVVFLEKNRASEL</sequence>
<comment type="similarity">
    <text evidence="7">Belongs to the Mrp/NBP35 ATP-binding proteins family.</text>
</comment>
<dbReference type="FunFam" id="3.40.50.300:FF:001278">
    <property type="entry name" value="Iron-sulfur cluster carrier protein"/>
    <property type="match status" value="1"/>
</dbReference>
<dbReference type="GO" id="GO:0005524">
    <property type="term" value="F:ATP binding"/>
    <property type="evidence" value="ECO:0007669"/>
    <property type="project" value="UniProtKB-KW"/>
</dbReference>
<evidence type="ECO:0000313" key="8">
    <source>
        <dbReference type="EMBL" id="KAJ8921437.1"/>
    </source>
</evidence>
<dbReference type="AlphaFoldDB" id="A0AAV8W4B7"/>
<evidence type="ECO:0000256" key="7">
    <source>
        <dbReference type="ARBA" id="ARBA00024036"/>
    </source>
</evidence>
<dbReference type="GO" id="GO:0005739">
    <property type="term" value="C:mitochondrion"/>
    <property type="evidence" value="ECO:0007669"/>
    <property type="project" value="TreeGrafter"/>
</dbReference>
<dbReference type="InterPro" id="IPR044304">
    <property type="entry name" value="NUBPL-like"/>
</dbReference>
<dbReference type="GO" id="GO:0016226">
    <property type="term" value="P:iron-sulfur cluster assembly"/>
    <property type="evidence" value="ECO:0007669"/>
    <property type="project" value="InterPro"/>
</dbReference>
<keyword evidence="3" id="KW-0547">Nucleotide-binding</keyword>
<dbReference type="Gene3D" id="3.40.50.300">
    <property type="entry name" value="P-loop containing nucleotide triphosphate hydrolases"/>
    <property type="match status" value="1"/>
</dbReference>
<dbReference type="InterPro" id="IPR033756">
    <property type="entry name" value="YlxH/NBP35"/>
</dbReference>
<keyword evidence="6" id="KW-0411">Iron-sulfur</keyword>